<feature type="non-terminal residue" evidence="2">
    <location>
        <position position="1"/>
    </location>
</feature>
<reference evidence="2" key="1">
    <citation type="submission" date="2020-04" db="EMBL/GenBank/DDBJ databases">
        <authorList>
            <person name="Chiriac C."/>
            <person name="Salcher M."/>
            <person name="Ghai R."/>
            <person name="Kavagutti S V."/>
        </authorList>
    </citation>
    <scope>NUCLEOTIDE SEQUENCE</scope>
</reference>
<dbReference type="EMBL" id="LR796724">
    <property type="protein sequence ID" value="CAB4161840.1"/>
    <property type="molecule type" value="Genomic_DNA"/>
</dbReference>
<feature type="region of interest" description="Disordered" evidence="1">
    <location>
        <begin position="432"/>
        <end position="453"/>
    </location>
</feature>
<evidence type="ECO:0000313" key="2">
    <source>
        <dbReference type="EMBL" id="CAB4161840.1"/>
    </source>
</evidence>
<proteinExistence type="predicted"/>
<accession>A0A6J5NPU2</accession>
<name>A0A6J5NPU2_9CAUD</name>
<evidence type="ECO:0000256" key="1">
    <source>
        <dbReference type="SAM" id="MobiDB-lite"/>
    </source>
</evidence>
<gene>
    <name evidence="2" type="ORF">UFOVP776_54</name>
</gene>
<protein>
    <submittedName>
        <fullName evidence="2">Uncharacterized protein</fullName>
    </submittedName>
</protein>
<sequence length="453" mass="48787">GNDNLLRNEHALANMADPTPLGLKMKEQIANEQVGLSKYAEERVNATGASKSLINDEQRGERINDVFHGKSPDDMSNASLMGYLNQAKQTIYNSAREKFGDNRINTSNIDNFFKDPVELSTAKAAGTSNVVEAAKELVQLANTVGFKLKDGTIIPPGSVAAYDFVRKRMNSPQVWSREKAGTISDINAALDRDIAAVADPALYKLGDNIHKLEKELFKSKGIDKIFGEVDKNGVVTSATPLEKIPTKLNNMPKDQWRHIRDTLNELANGRVRNAPEGMPPVSPELMQSARAAVAEIDGALAREVYKAGANNVGEWSSKKANNVMNSVVGQKIVETFPTTEVQNFHKLNVVGQYTPSLKYEGAALQQRRVGLLEKGLPGLAGSTGAAIAGYLGEGSPAAIAGGAYVGREIGAKLQASKAAKAESSAFKKMEKEQKKAAELGKQTGKNKIQDLGK</sequence>
<organism evidence="2">
    <name type="scientific">uncultured Caudovirales phage</name>
    <dbReference type="NCBI Taxonomy" id="2100421"/>
    <lineage>
        <taxon>Viruses</taxon>
        <taxon>Duplodnaviria</taxon>
        <taxon>Heunggongvirae</taxon>
        <taxon>Uroviricota</taxon>
        <taxon>Caudoviricetes</taxon>
        <taxon>Peduoviridae</taxon>
        <taxon>Maltschvirus</taxon>
        <taxon>Maltschvirus maltsch</taxon>
    </lineage>
</organism>